<proteinExistence type="predicted"/>
<feature type="domain" description="TTF-type" evidence="2">
    <location>
        <begin position="92"/>
        <end position="176"/>
    </location>
</feature>
<keyword evidence="4" id="KW-1185">Reference proteome</keyword>
<dbReference type="Proteomes" id="UP001228049">
    <property type="component" value="Unassembled WGS sequence"/>
</dbReference>
<dbReference type="EMBL" id="JASDAP010000025">
    <property type="protein sequence ID" value="KAK1880108.1"/>
    <property type="molecule type" value="Genomic_DNA"/>
</dbReference>
<name>A0AAD9BCI3_DISEL</name>
<dbReference type="PANTHER" id="PTHR45749">
    <property type="match status" value="1"/>
</dbReference>
<reference evidence="3" key="1">
    <citation type="submission" date="2023-04" db="EMBL/GenBank/DDBJ databases">
        <title>Chromosome-level genome of Chaenocephalus aceratus.</title>
        <authorList>
            <person name="Park H."/>
        </authorList>
    </citation>
    <scope>NUCLEOTIDE SEQUENCE</scope>
    <source>
        <strain evidence="3">DE</strain>
        <tissue evidence="3">Muscle</tissue>
    </source>
</reference>
<evidence type="ECO:0000313" key="4">
    <source>
        <dbReference type="Proteomes" id="UP001228049"/>
    </source>
</evidence>
<dbReference type="AlphaFoldDB" id="A0AAD9BCI3"/>
<dbReference type="InterPro" id="IPR025398">
    <property type="entry name" value="DUF4371"/>
</dbReference>
<dbReference type="SMART" id="SM00597">
    <property type="entry name" value="ZnF_TTF"/>
    <property type="match status" value="1"/>
</dbReference>
<evidence type="ECO:0000313" key="3">
    <source>
        <dbReference type="EMBL" id="KAK1880108.1"/>
    </source>
</evidence>
<protein>
    <submittedName>
        <fullName evidence="3">Zinc finger MYM-type protein 1</fullName>
    </submittedName>
</protein>
<gene>
    <name evidence="3" type="ORF">KUDE01_025637</name>
</gene>
<dbReference type="Pfam" id="PF14291">
    <property type="entry name" value="DUF4371"/>
    <property type="match status" value="1"/>
</dbReference>
<organism evidence="3 4">
    <name type="scientific">Dissostichus eleginoides</name>
    <name type="common">Patagonian toothfish</name>
    <name type="synonym">Dissostichus amissus</name>
    <dbReference type="NCBI Taxonomy" id="100907"/>
    <lineage>
        <taxon>Eukaryota</taxon>
        <taxon>Metazoa</taxon>
        <taxon>Chordata</taxon>
        <taxon>Craniata</taxon>
        <taxon>Vertebrata</taxon>
        <taxon>Euteleostomi</taxon>
        <taxon>Actinopterygii</taxon>
        <taxon>Neopterygii</taxon>
        <taxon>Teleostei</taxon>
        <taxon>Neoteleostei</taxon>
        <taxon>Acanthomorphata</taxon>
        <taxon>Eupercaria</taxon>
        <taxon>Perciformes</taxon>
        <taxon>Notothenioidei</taxon>
        <taxon>Nototheniidae</taxon>
        <taxon>Dissostichus</taxon>
    </lineage>
</organism>
<feature type="compositionally biased region" description="Basic and acidic residues" evidence="1">
    <location>
        <begin position="1"/>
        <end position="30"/>
    </location>
</feature>
<evidence type="ECO:0000259" key="2">
    <source>
        <dbReference type="SMART" id="SM00597"/>
    </source>
</evidence>
<dbReference type="PANTHER" id="PTHR45749:SF37">
    <property type="entry name" value="OS05G0311600 PROTEIN"/>
    <property type="match status" value="1"/>
</dbReference>
<evidence type="ECO:0000256" key="1">
    <source>
        <dbReference type="SAM" id="MobiDB-lite"/>
    </source>
</evidence>
<sequence>MDRFVLKRPRIEVQVEQVPESHDPREEDASQRGPDGIGEARGGEDEENVEQEAANVSDISQGPEAADISQGPGDGPKRPIRKLYPSRQIGSQQRSFNGAWFDTYSWVEYSVETDSVFCFACRHFLGAGKRFHSGPAFTNGFKNWKNATGAFKEHNGSAAHRFAMEAWAEFKQTTKDGSRLGNMIDAGHLKLVKENREYMKAVVMSLRYTACQGIAQRGHREQEGEENSVNRGNFRELLHLIGEFDVTVAKKLNDNPQNAKYTHQDIQNEIFQIMADMVRSETSAEIREAECFALMVDETKDVSKSEQLSIVVCYLKGEQVRKEFLHFRRTEGLDADSLLSTIKQTLSQCNIDPHMCVGQCYDGAAVMSGSSSSSSP</sequence>
<feature type="region of interest" description="Disordered" evidence="1">
    <location>
        <begin position="1"/>
        <end position="82"/>
    </location>
</feature>
<accession>A0AAD9BCI3</accession>
<comment type="caution">
    <text evidence="3">The sequence shown here is derived from an EMBL/GenBank/DDBJ whole genome shotgun (WGS) entry which is preliminary data.</text>
</comment>
<dbReference type="InterPro" id="IPR006580">
    <property type="entry name" value="Znf_TTF"/>
</dbReference>